<reference evidence="2" key="1">
    <citation type="journal article" date="2021" name="Proc. Natl. Acad. Sci. U.S.A.">
        <title>A Catalog of Tens of Thousands of Viruses from Human Metagenomes Reveals Hidden Associations with Chronic Diseases.</title>
        <authorList>
            <person name="Tisza M.J."/>
            <person name="Buck C.B."/>
        </authorList>
    </citation>
    <scope>NUCLEOTIDE SEQUENCE</scope>
    <source>
        <strain evidence="2">CtNWS1</strain>
    </source>
</reference>
<evidence type="ECO:0000256" key="1">
    <source>
        <dbReference type="SAM" id="Phobius"/>
    </source>
</evidence>
<feature type="transmembrane region" description="Helical" evidence="1">
    <location>
        <begin position="6"/>
        <end position="25"/>
    </location>
</feature>
<organism evidence="2">
    <name type="scientific">Microviridae sp. ctNWS1</name>
    <dbReference type="NCBI Taxonomy" id="2826733"/>
    <lineage>
        <taxon>Viruses</taxon>
        <taxon>Monodnaviria</taxon>
        <taxon>Sangervirae</taxon>
        <taxon>Phixviricota</taxon>
        <taxon>Malgrandaviricetes</taxon>
        <taxon>Petitvirales</taxon>
        <taxon>Microviridae</taxon>
    </lineage>
</organism>
<name>A0A8S5N3Q2_9VIRU</name>
<protein>
    <submittedName>
        <fullName evidence="2">Uncharacterized protein</fullName>
    </submittedName>
</protein>
<proteinExistence type="predicted"/>
<dbReference type="EMBL" id="BK015056">
    <property type="protein sequence ID" value="DAD89238.1"/>
    <property type="molecule type" value="Genomic_DNA"/>
</dbReference>
<keyword evidence="1" id="KW-0472">Membrane</keyword>
<keyword evidence="1" id="KW-1133">Transmembrane helix</keyword>
<sequence length="31" mass="3656">MLSELLISPNFGVHIIVLPLFYYPFRLPLRP</sequence>
<accession>A0A8S5N3Q2</accession>
<keyword evidence="1" id="KW-0812">Transmembrane</keyword>
<evidence type="ECO:0000313" key="2">
    <source>
        <dbReference type="EMBL" id="DAD89238.1"/>
    </source>
</evidence>